<dbReference type="EMBL" id="BQKI01000078">
    <property type="protein sequence ID" value="GJN25421.1"/>
    <property type="molecule type" value="Genomic_DNA"/>
</dbReference>
<evidence type="ECO:0000256" key="6">
    <source>
        <dbReference type="ARBA" id="ARBA00022968"/>
    </source>
</evidence>
<evidence type="ECO:0000256" key="4">
    <source>
        <dbReference type="ARBA" id="ARBA00022679"/>
    </source>
</evidence>
<evidence type="ECO:0008006" key="12">
    <source>
        <dbReference type="Google" id="ProtNLM"/>
    </source>
</evidence>
<dbReference type="Proteomes" id="UP001054889">
    <property type="component" value="Unassembled WGS sequence"/>
</dbReference>
<dbReference type="AlphaFoldDB" id="A0AAV5ES69"/>
<evidence type="ECO:0000256" key="2">
    <source>
        <dbReference type="ARBA" id="ARBA00005664"/>
    </source>
</evidence>
<evidence type="ECO:0000256" key="8">
    <source>
        <dbReference type="ARBA" id="ARBA00023034"/>
    </source>
</evidence>
<dbReference type="InterPro" id="IPR008630">
    <property type="entry name" value="Glyco_trans_34"/>
</dbReference>
<evidence type="ECO:0000256" key="5">
    <source>
        <dbReference type="ARBA" id="ARBA00022692"/>
    </source>
</evidence>
<evidence type="ECO:0000313" key="10">
    <source>
        <dbReference type="EMBL" id="GJN25421.1"/>
    </source>
</evidence>
<evidence type="ECO:0000256" key="1">
    <source>
        <dbReference type="ARBA" id="ARBA00004323"/>
    </source>
</evidence>
<dbReference type="GO" id="GO:0000139">
    <property type="term" value="C:Golgi membrane"/>
    <property type="evidence" value="ECO:0007669"/>
    <property type="project" value="UniProtKB-SubCell"/>
</dbReference>
<keyword evidence="3" id="KW-0328">Glycosyltransferase</keyword>
<dbReference type="InterPro" id="IPR029044">
    <property type="entry name" value="Nucleotide-diphossugar_trans"/>
</dbReference>
<dbReference type="PANTHER" id="PTHR31311">
    <property type="entry name" value="XYLOGLUCAN 6-XYLOSYLTRANSFERASE 5-RELATED-RELATED"/>
    <property type="match status" value="1"/>
</dbReference>
<proteinExistence type="inferred from homology"/>
<keyword evidence="7" id="KW-1133">Transmembrane helix</keyword>
<protein>
    <recommendedName>
        <fullName evidence="12">Galactosyl transferase GMA12/MNN10 family protein</fullName>
    </recommendedName>
</protein>
<dbReference type="GO" id="GO:0005768">
    <property type="term" value="C:endosome"/>
    <property type="evidence" value="ECO:0007669"/>
    <property type="project" value="TreeGrafter"/>
</dbReference>
<accession>A0AAV5ES69</accession>
<comment type="similarity">
    <text evidence="2">Belongs to the glycosyltransferase 34 family.</text>
</comment>
<keyword evidence="6" id="KW-0735">Signal-anchor</keyword>
<evidence type="ECO:0000313" key="11">
    <source>
        <dbReference type="Proteomes" id="UP001054889"/>
    </source>
</evidence>
<organism evidence="10 11">
    <name type="scientific">Eleusine coracana subsp. coracana</name>
    <dbReference type="NCBI Taxonomy" id="191504"/>
    <lineage>
        <taxon>Eukaryota</taxon>
        <taxon>Viridiplantae</taxon>
        <taxon>Streptophyta</taxon>
        <taxon>Embryophyta</taxon>
        <taxon>Tracheophyta</taxon>
        <taxon>Spermatophyta</taxon>
        <taxon>Magnoliopsida</taxon>
        <taxon>Liliopsida</taxon>
        <taxon>Poales</taxon>
        <taxon>Poaceae</taxon>
        <taxon>PACMAD clade</taxon>
        <taxon>Chloridoideae</taxon>
        <taxon>Cynodonteae</taxon>
        <taxon>Eleusininae</taxon>
        <taxon>Eleusine</taxon>
    </lineage>
</organism>
<comment type="subcellular location">
    <subcellularLocation>
        <location evidence="1">Golgi apparatus membrane</location>
        <topology evidence="1">Single-pass type II membrane protein</topology>
    </subcellularLocation>
</comment>
<evidence type="ECO:0000256" key="3">
    <source>
        <dbReference type="ARBA" id="ARBA00022676"/>
    </source>
</evidence>
<keyword evidence="4" id="KW-0808">Transferase</keyword>
<evidence type="ECO:0000256" key="7">
    <source>
        <dbReference type="ARBA" id="ARBA00022989"/>
    </source>
</evidence>
<keyword evidence="9" id="KW-0472">Membrane</keyword>
<keyword evidence="5" id="KW-0812">Transmembrane</keyword>
<evidence type="ECO:0000256" key="9">
    <source>
        <dbReference type="ARBA" id="ARBA00023136"/>
    </source>
</evidence>
<keyword evidence="11" id="KW-1185">Reference proteome</keyword>
<gene>
    <name evidence="10" type="primary">gb13245</name>
    <name evidence="10" type="ORF">PR202_gb13245</name>
</gene>
<name>A0AAV5ES69_ELECO</name>
<reference evidence="10" key="2">
    <citation type="submission" date="2021-12" db="EMBL/GenBank/DDBJ databases">
        <title>Resequencing data analysis of finger millet.</title>
        <authorList>
            <person name="Hatakeyama M."/>
            <person name="Aluri S."/>
            <person name="Balachadran M.T."/>
            <person name="Sivarajan S.R."/>
            <person name="Poveda L."/>
            <person name="Shimizu-Inatsugi R."/>
            <person name="Schlapbach R."/>
            <person name="Sreeman S.M."/>
            <person name="Shimizu K.K."/>
        </authorList>
    </citation>
    <scope>NUCLEOTIDE SEQUENCE</scope>
</reference>
<dbReference type="GO" id="GO:0005802">
    <property type="term" value="C:trans-Golgi network"/>
    <property type="evidence" value="ECO:0007669"/>
    <property type="project" value="TreeGrafter"/>
</dbReference>
<reference evidence="10" key="1">
    <citation type="journal article" date="2018" name="DNA Res.">
        <title>Multiple hybrid de novo genome assembly of finger millet, an orphan allotetraploid crop.</title>
        <authorList>
            <person name="Hatakeyama M."/>
            <person name="Aluri S."/>
            <person name="Balachadran M.T."/>
            <person name="Sivarajan S.R."/>
            <person name="Patrignani A."/>
            <person name="Gruter S."/>
            <person name="Poveda L."/>
            <person name="Shimizu-Inatsugi R."/>
            <person name="Baeten J."/>
            <person name="Francoijs K.J."/>
            <person name="Nataraja K.N."/>
            <person name="Reddy Y.A.N."/>
            <person name="Phadnis S."/>
            <person name="Ravikumar R.L."/>
            <person name="Schlapbach R."/>
            <person name="Sreeman S.M."/>
            <person name="Shimizu K.K."/>
        </authorList>
    </citation>
    <scope>NUCLEOTIDE SEQUENCE</scope>
</reference>
<dbReference type="PANTHER" id="PTHR31311:SF20">
    <property type="entry name" value="GLYCOSYLTRANSFERASE 6"/>
    <property type="match status" value="1"/>
</dbReference>
<dbReference type="Gene3D" id="3.90.550.10">
    <property type="entry name" value="Spore Coat Polysaccharide Biosynthesis Protein SpsA, Chain A"/>
    <property type="match status" value="1"/>
</dbReference>
<comment type="caution">
    <text evidence="10">The sequence shown here is derived from an EMBL/GenBank/DDBJ whole genome shotgun (WGS) entry which is preliminary data.</text>
</comment>
<dbReference type="GO" id="GO:0008378">
    <property type="term" value="F:galactosyltransferase activity"/>
    <property type="evidence" value="ECO:0007669"/>
    <property type="project" value="TreeGrafter"/>
</dbReference>
<dbReference type="Pfam" id="PF05637">
    <property type="entry name" value="Glyco_transf_34"/>
    <property type="match status" value="1"/>
</dbReference>
<keyword evidence="8" id="KW-0333">Golgi apparatus</keyword>
<sequence length="342" mass="38682">MVSGSQPEPCAGKDGDYLLVRFLKNKLDYCRLHGIQLLYNRAHLEPTMPGFWAKLPILRAAMLAHPEAEWLWWVDVDAVVTDMDFSILLLAAKYNREGYNLVVHGAHDRLFKRRSWLGVNAGVFLIRNCQWSLDFVDQWARMGPAWPETYTRWGKTLRAQLADRDTDGACDQSALVYMLLRDWERLKSKVRIETEFCFQGYWADLVDRFPGVAERYHAVEREEQGGNEVLLRRRHAEREHVAHAAARNAAVRRAVPGPDGGGVSGWRRPFVTHFTGCAPCSGQRNPIYSAESCDGGMRAALDFADDQVLRAYGFRHVAPGNDTVTPLPFDYPAVAGAPDHGR</sequence>